<comment type="subcellular location">
    <subcellularLocation>
        <location evidence="1">Cytoplasm</location>
    </subcellularLocation>
</comment>
<dbReference type="InterPro" id="IPR003442">
    <property type="entry name" value="T6A_TsaE"/>
</dbReference>
<keyword evidence="12" id="KW-1185">Reference proteome</keyword>
<evidence type="ECO:0000256" key="1">
    <source>
        <dbReference type="ARBA" id="ARBA00004496"/>
    </source>
</evidence>
<evidence type="ECO:0000313" key="11">
    <source>
        <dbReference type="EMBL" id="MXO61495.1"/>
    </source>
</evidence>
<keyword evidence="5" id="KW-0819">tRNA processing</keyword>
<sequence length="149" mass="15551">MTIALPDLASMAALGGRIAGKLRAGDVVALSGGLGAGKTTLAREILAALGHEGEVPSPTFTIIETYDHLAVPVVHADFYRLDDPSEVGELGLEDYREGAALIAEWPDHAGGFGHEAGCLAIELQVMPENVGGGRKAIVQAGPDWVTRWP</sequence>
<dbReference type="EMBL" id="WTYN01000001">
    <property type="protein sequence ID" value="MXO61495.1"/>
    <property type="molecule type" value="Genomic_DNA"/>
</dbReference>
<dbReference type="GO" id="GO:0046872">
    <property type="term" value="F:metal ion binding"/>
    <property type="evidence" value="ECO:0007669"/>
    <property type="project" value="UniProtKB-KW"/>
</dbReference>
<evidence type="ECO:0000313" key="12">
    <source>
        <dbReference type="Proteomes" id="UP000445582"/>
    </source>
</evidence>
<evidence type="ECO:0000256" key="3">
    <source>
        <dbReference type="ARBA" id="ARBA00019010"/>
    </source>
</evidence>
<dbReference type="Pfam" id="PF02367">
    <property type="entry name" value="TsaE"/>
    <property type="match status" value="1"/>
</dbReference>
<evidence type="ECO:0000256" key="9">
    <source>
        <dbReference type="ARBA" id="ARBA00022842"/>
    </source>
</evidence>
<dbReference type="Gene3D" id="3.40.50.300">
    <property type="entry name" value="P-loop containing nucleotide triphosphate hydrolases"/>
    <property type="match status" value="1"/>
</dbReference>
<keyword evidence="8" id="KW-0067">ATP-binding</keyword>
<dbReference type="GO" id="GO:0016740">
    <property type="term" value="F:transferase activity"/>
    <property type="evidence" value="ECO:0007669"/>
    <property type="project" value="UniProtKB-KW"/>
</dbReference>
<proteinExistence type="inferred from homology"/>
<keyword evidence="7" id="KW-0547">Nucleotide-binding</keyword>
<keyword evidence="11" id="KW-0808">Transferase</keyword>
<evidence type="ECO:0000256" key="5">
    <source>
        <dbReference type="ARBA" id="ARBA00022694"/>
    </source>
</evidence>
<dbReference type="SUPFAM" id="SSF52540">
    <property type="entry name" value="P-loop containing nucleoside triphosphate hydrolases"/>
    <property type="match status" value="1"/>
</dbReference>
<protein>
    <recommendedName>
        <fullName evidence="3">tRNA threonylcarbamoyladenosine biosynthesis protein TsaE</fullName>
    </recommendedName>
    <alternativeName>
        <fullName evidence="10">t(6)A37 threonylcarbamoyladenosine biosynthesis protein TsaE</fullName>
    </alternativeName>
</protein>
<dbReference type="OrthoDB" id="9800307at2"/>
<evidence type="ECO:0000256" key="2">
    <source>
        <dbReference type="ARBA" id="ARBA00007599"/>
    </source>
</evidence>
<dbReference type="GO" id="GO:0005737">
    <property type="term" value="C:cytoplasm"/>
    <property type="evidence" value="ECO:0007669"/>
    <property type="project" value="UniProtKB-SubCell"/>
</dbReference>
<reference evidence="11 12" key="1">
    <citation type="submission" date="2019-12" db="EMBL/GenBank/DDBJ databases">
        <title>Genomic-based taxomic classification of the family Erythrobacteraceae.</title>
        <authorList>
            <person name="Xu L."/>
        </authorList>
    </citation>
    <scope>NUCLEOTIDE SEQUENCE [LARGE SCALE GENOMIC DNA]</scope>
    <source>
        <strain evidence="11 12">MCCC 1A09965</strain>
    </source>
</reference>
<dbReference type="NCBIfam" id="TIGR00150">
    <property type="entry name" value="T6A_YjeE"/>
    <property type="match status" value="1"/>
</dbReference>
<dbReference type="Proteomes" id="UP000445582">
    <property type="component" value="Unassembled WGS sequence"/>
</dbReference>
<dbReference type="InterPro" id="IPR027417">
    <property type="entry name" value="P-loop_NTPase"/>
</dbReference>
<name>A0A844YD65_9SPHN</name>
<comment type="caution">
    <text evidence="11">The sequence shown here is derived from an EMBL/GenBank/DDBJ whole genome shotgun (WGS) entry which is preliminary data.</text>
</comment>
<keyword evidence="9" id="KW-0460">Magnesium</keyword>
<accession>A0A844YD65</accession>
<dbReference type="PANTHER" id="PTHR33540:SF2">
    <property type="entry name" value="TRNA THREONYLCARBAMOYLADENOSINE BIOSYNTHESIS PROTEIN TSAE"/>
    <property type="match status" value="1"/>
</dbReference>
<dbReference type="GO" id="GO:0005524">
    <property type="term" value="F:ATP binding"/>
    <property type="evidence" value="ECO:0007669"/>
    <property type="project" value="UniProtKB-KW"/>
</dbReference>
<evidence type="ECO:0000256" key="4">
    <source>
        <dbReference type="ARBA" id="ARBA00022490"/>
    </source>
</evidence>
<dbReference type="PANTHER" id="PTHR33540">
    <property type="entry name" value="TRNA THREONYLCARBAMOYLADENOSINE BIOSYNTHESIS PROTEIN TSAE"/>
    <property type="match status" value="1"/>
</dbReference>
<organism evidence="11 12">
    <name type="scientific">Qipengyuania oceanensis</name>
    <dbReference type="NCBI Taxonomy" id="1463597"/>
    <lineage>
        <taxon>Bacteria</taxon>
        <taxon>Pseudomonadati</taxon>
        <taxon>Pseudomonadota</taxon>
        <taxon>Alphaproteobacteria</taxon>
        <taxon>Sphingomonadales</taxon>
        <taxon>Erythrobacteraceae</taxon>
        <taxon>Qipengyuania</taxon>
    </lineage>
</organism>
<dbReference type="GO" id="GO:0002949">
    <property type="term" value="P:tRNA threonylcarbamoyladenosine modification"/>
    <property type="evidence" value="ECO:0007669"/>
    <property type="project" value="InterPro"/>
</dbReference>
<dbReference type="RefSeq" id="WP_160669871.1">
    <property type="nucleotide sequence ID" value="NZ_WTYN01000001.1"/>
</dbReference>
<gene>
    <name evidence="11" type="primary">tsaE</name>
    <name evidence="11" type="ORF">GRI48_00555</name>
</gene>
<evidence type="ECO:0000256" key="7">
    <source>
        <dbReference type="ARBA" id="ARBA00022741"/>
    </source>
</evidence>
<evidence type="ECO:0000256" key="6">
    <source>
        <dbReference type="ARBA" id="ARBA00022723"/>
    </source>
</evidence>
<dbReference type="AlphaFoldDB" id="A0A844YD65"/>
<comment type="similarity">
    <text evidence="2">Belongs to the TsaE family.</text>
</comment>
<evidence type="ECO:0000256" key="10">
    <source>
        <dbReference type="ARBA" id="ARBA00032441"/>
    </source>
</evidence>
<keyword evidence="6" id="KW-0479">Metal-binding</keyword>
<evidence type="ECO:0000256" key="8">
    <source>
        <dbReference type="ARBA" id="ARBA00022840"/>
    </source>
</evidence>
<keyword evidence="4" id="KW-0963">Cytoplasm</keyword>